<protein>
    <submittedName>
        <fullName evidence="10">Retrovirus-related Pol polyprotein like</fullName>
    </submittedName>
</protein>
<evidence type="ECO:0000256" key="1">
    <source>
        <dbReference type="ARBA" id="ARBA00022722"/>
    </source>
</evidence>
<keyword evidence="8" id="KW-0548">Nucleotidyltransferase</keyword>
<dbReference type="GO" id="GO:0015074">
    <property type="term" value="P:DNA integration"/>
    <property type="evidence" value="ECO:0007669"/>
    <property type="project" value="UniProtKB-KW"/>
</dbReference>
<keyword evidence="6" id="KW-0229">DNA integration</keyword>
<keyword evidence="7" id="KW-0695">RNA-directed DNA polymerase</keyword>
<keyword evidence="5" id="KW-0460">Magnesium</keyword>
<evidence type="ECO:0000256" key="4">
    <source>
        <dbReference type="ARBA" id="ARBA00022801"/>
    </source>
</evidence>
<dbReference type="Proteomes" id="UP000807504">
    <property type="component" value="Unassembled WGS sequence"/>
</dbReference>
<evidence type="ECO:0000256" key="3">
    <source>
        <dbReference type="ARBA" id="ARBA00022759"/>
    </source>
</evidence>
<keyword evidence="11" id="KW-1185">Reference proteome</keyword>
<comment type="caution">
    <text evidence="10">The sequence shown here is derived from an EMBL/GenBank/DDBJ whole genome shotgun (WGS) entry which is preliminary data.</text>
</comment>
<evidence type="ECO:0000256" key="9">
    <source>
        <dbReference type="ARBA" id="ARBA00023172"/>
    </source>
</evidence>
<dbReference type="PANTHER" id="PTHR42648:SF11">
    <property type="entry name" value="TRANSPOSON TY4-P GAG-POL POLYPROTEIN"/>
    <property type="match status" value="1"/>
</dbReference>
<keyword evidence="8" id="KW-0808">Transferase</keyword>
<sequence length="217" mass="24590">MENFWVYVPDVKRHLFSVQQATKKWSEVKMTKRYADFFRNEELVAVGSWRDGTYIMSMRVVIPASPAEISIATETEILQLWHERPCGATILFALKMTIANIVENLLLTRKCTHTTPEQNGAAERDKPNNVELARSMLAASALPRSLWANACDTAVYLLNHTGLSPDESKSPHELGLVSQKTKLDHLKVFGPNAMHIYQRSSEVSLKTKVFMVILWGM</sequence>
<dbReference type="InterPro" id="IPR039537">
    <property type="entry name" value="Retrotran_Ty1/copia-like"/>
</dbReference>
<reference evidence="10" key="2">
    <citation type="submission" date="2020-06" db="EMBL/GenBank/DDBJ databases">
        <authorList>
            <person name="Sheffer M."/>
        </authorList>
    </citation>
    <scope>NUCLEOTIDE SEQUENCE</scope>
</reference>
<dbReference type="GO" id="GO:0016787">
    <property type="term" value="F:hydrolase activity"/>
    <property type="evidence" value="ECO:0007669"/>
    <property type="project" value="UniProtKB-KW"/>
</dbReference>
<evidence type="ECO:0000256" key="7">
    <source>
        <dbReference type="ARBA" id="ARBA00022918"/>
    </source>
</evidence>
<name>A0A8T0F365_ARGBR</name>
<dbReference type="GO" id="GO:0003887">
    <property type="term" value="F:DNA-directed DNA polymerase activity"/>
    <property type="evidence" value="ECO:0007669"/>
    <property type="project" value="UniProtKB-KW"/>
</dbReference>
<keyword evidence="9" id="KW-0233">DNA recombination</keyword>
<keyword evidence="3" id="KW-0255">Endonuclease</keyword>
<dbReference type="GO" id="GO:0006310">
    <property type="term" value="P:DNA recombination"/>
    <property type="evidence" value="ECO:0007669"/>
    <property type="project" value="UniProtKB-KW"/>
</dbReference>
<dbReference type="GO" id="GO:0003964">
    <property type="term" value="F:RNA-directed DNA polymerase activity"/>
    <property type="evidence" value="ECO:0007669"/>
    <property type="project" value="UniProtKB-KW"/>
</dbReference>
<evidence type="ECO:0000256" key="5">
    <source>
        <dbReference type="ARBA" id="ARBA00022842"/>
    </source>
</evidence>
<keyword evidence="2" id="KW-0479">Metal-binding</keyword>
<evidence type="ECO:0000256" key="6">
    <source>
        <dbReference type="ARBA" id="ARBA00022908"/>
    </source>
</evidence>
<evidence type="ECO:0000313" key="11">
    <source>
        <dbReference type="Proteomes" id="UP000807504"/>
    </source>
</evidence>
<dbReference type="GO" id="GO:0004519">
    <property type="term" value="F:endonuclease activity"/>
    <property type="evidence" value="ECO:0007669"/>
    <property type="project" value="UniProtKB-KW"/>
</dbReference>
<reference evidence="10" key="1">
    <citation type="journal article" date="2020" name="bioRxiv">
        <title>Chromosome-level reference genome of the European wasp spider Argiope bruennichi: a resource for studies on range expansion and evolutionary adaptation.</title>
        <authorList>
            <person name="Sheffer M.M."/>
            <person name="Hoppe A."/>
            <person name="Krehenwinkel H."/>
            <person name="Uhl G."/>
            <person name="Kuss A.W."/>
            <person name="Jensen L."/>
            <person name="Jensen C."/>
            <person name="Gillespie R.G."/>
            <person name="Hoff K.J."/>
            <person name="Prost S."/>
        </authorList>
    </citation>
    <scope>NUCLEOTIDE SEQUENCE</scope>
</reference>
<proteinExistence type="predicted"/>
<accession>A0A8T0F365</accession>
<evidence type="ECO:0000313" key="10">
    <source>
        <dbReference type="EMBL" id="KAF8785271.1"/>
    </source>
</evidence>
<dbReference type="GO" id="GO:0046872">
    <property type="term" value="F:metal ion binding"/>
    <property type="evidence" value="ECO:0007669"/>
    <property type="project" value="UniProtKB-KW"/>
</dbReference>
<gene>
    <name evidence="10" type="ORF">HNY73_010841</name>
</gene>
<dbReference type="AlphaFoldDB" id="A0A8T0F365"/>
<dbReference type="EMBL" id="JABXBU010000030">
    <property type="protein sequence ID" value="KAF8785271.1"/>
    <property type="molecule type" value="Genomic_DNA"/>
</dbReference>
<dbReference type="PANTHER" id="PTHR42648">
    <property type="entry name" value="TRANSPOSASE, PUTATIVE-RELATED"/>
    <property type="match status" value="1"/>
</dbReference>
<organism evidence="10 11">
    <name type="scientific">Argiope bruennichi</name>
    <name type="common">Wasp spider</name>
    <name type="synonym">Aranea bruennichi</name>
    <dbReference type="NCBI Taxonomy" id="94029"/>
    <lineage>
        <taxon>Eukaryota</taxon>
        <taxon>Metazoa</taxon>
        <taxon>Ecdysozoa</taxon>
        <taxon>Arthropoda</taxon>
        <taxon>Chelicerata</taxon>
        <taxon>Arachnida</taxon>
        <taxon>Araneae</taxon>
        <taxon>Araneomorphae</taxon>
        <taxon>Entelegynae</taxon>
        <taxon>Araneoidea</taxon>
        <taxon>Araneidae</taxon>
        <taxon>Argiope</taxon>
    </lineage>
</organism>
<keyword evidence="4" id="KW-0378">Hydrolase</keyword>
<keyword evidence="8" id="KW-0239">DNA-directed DNA polymerase</keyword>
<evidence type="ECO:0000256" key="8">
    <source>
        <dbReference type="ARBA" id="ARBA00022932"/>
    </source>
</evidence>
<keyword evidence="1" id="KW-0540">Nuclease</keyword>
<evidence type="ECO:0000256" key="2">
    <source>
        <dbReference type="ARBA" id="ARBA00022723"/>
    </source>
</evidence>